<dbReference type="Proteomes" id="UP000599312">
    <property type="component" value="Unassembled WGS sequence"/>
</dbReference>
<evidence type="ECO:0000313" key="2">
    <source>
        <dbReference type="Proteomes" id="UP000599312"/>
    </source>
</evidence>
<keyword evidence="2" id="KW-1185">Reference proteome</keyword>
<name>A0A931BRF9_9HYPH</name>
<organism evidence="1 2">
    <name type="scientific">Microvirga alba</name>
    <dbReference type="NCBI Taxonomy" id="2791025"/>
    <lineage>
        <taxon>Bacteria</taxon>
        <taxon>Pseudomonadati</taxon>
        <taxon>Pseudomonadota</taxon>
        <taxon>Alphaproteobacteria</taxon>
        <taxon>Hyphomicrobiales</taxon>
        <taxon>Methylobacteriaceae</taxon>
        <taxon>Microvirga</taxon>
    </lineage>
</organism>
<sequence>MSKTKSELITEALQELNALGAGQVASAEDIAAVDARVQPLLEDLASRNAIYIGDADDIPDSTFPHLVVLLAEACAKKFGRPRDTDAITLAENRLRTLARIGSGTRKTLAIDSALRPRRRLGGSQW</sequence>
<accession>A0A931BRF9</accession>
<dbReference type="AlphaFoldDB" id="A0A931BRF9"/>
<proteinExistence type="predicted"/>
<evidence type="ECO:0000313" key="1">
    <source>
        <dbReference type="EMBL" id="MBF9234688.1"/>
    </source>
</evidence>
<reference evidence="1" key="1">
    <citation type="submission" date="2020-11" db="EMBL/GenBank/DDBJ databases">
        <authorList>
            <person name="Kim M.K."/>
        </authorList>
    </citation>
    <scope>NUCLEOTIDE SEQUENCE</scope>
    <source>
        <strain evidence="1">BT350</strain>
    </source>
</reference>
<comment type="caution">
    <text evidence="1">The sequence shown here is derived from an EMBL/GenBank/DDBJ whole genome shotgun (WGS) entry which is preliminary data.</text>
</comment>
<gene>
    <name evidence="1" type="ORF">I2H38_15035</name>
</gene>
<dbReference type="RefSeq" id="WP_196272669.1">
    <property type="nucleotide sequence ID" value="NZ_JADQDO010000007.1"/>
</dbReference>
<protein>
    <submittedName>
        <fullName evidence="1">Uncharacterized protein</fullName>
    </submittedName>
</protein>
<dbReference type="EMBL" id="JADQDO010000007">
    <property type="protein sequence ID" value="MBF9234688.1"/>
    <property type="molecule type" value="Genomic_DNA"/>
</dbReference>